<dbReference type="Gene3D" id="3.40.50.720">
    <property type="entry name" value="NAD(P)-binding Rossmann-like Domain"/>
    <property type="match status" value="1"/>
</dbReference>
<dbReference type="Proteomes" id="UP000515512">
    <property type="component" value="Chromosome"/>
</dbReference>
<dbReference type="PANTHER" id="PTHR48079">
    <property type="entry name" value="PROTEIN YEEZ"/>
    <property type="match status" value="1"/>
</dbReference>
<dbReference type="Gene3D" id="3.40.50.1820">
    <property type="entry name" value="alpha/beta hydrolase"/>
    <property type="match status" value="1"/>
</dbReference>
<dbReference type="PRINTS" id="PR00111">
    <property type="entry name" value="ABHYDROLASE"/>
</dbReference>
<evidence type="ECO:0000256" key="1">
    <source>
        <dbReference type="SAM" id="MobiDB-lite"/>
    </source>
</evidence>
<accession>A0A7D6ZGV4</accession>
<dbReference type="GO" id="GO:0004029">
    <property type="term" value="F:aldehyde dehydrogenase (NAD+) activity"/>
    <property type="evidence" value="ECO:0007669"/>
    <property type="project" value="TreeGrafter"/>
</dbReference>
<dbReference type="EMBL" id="CP059399">
    <property type="protein sequence ID" value="QLY30087.1"/>
    <property type="molecule type" value="Genomic_DNA"/>
</dbReference>
<dbReference type="InterPro" id="IPR029058">
    <property type="entry name" value="AB_hydrolase_fold"/>
</dbReference>
<gene>
    <name evidence="4" type="ORF">H0264_33730</name>
</gene>
<name>A0A7D6ZGV4_9NOCA</name>
<dbReference type="RefSeq" id="WP_181581286.1">
    <property type="nucleotide sequence ID" value="NZ_CP059399.1"/>
</dbReference>
<feature type="domain" description="AB hydrolase-1" evidence="2">
    <location>
        <begin position="361"/>
        <end position="462"/>
    </location>
</feature>
<dbReference type="InterPro" id="IPR013120">
    <property type="entry name" value="FAR_NAD-bd"/>
</dbReference>
<dbReference type="SUPFAM" id="SSF51735">
    <property type="entry name" value="NAD(P)-binding Rossmann-fold domains"/>
    <property type="match status" value="1"/>
</dbReference>
<evidence type="ECO:0000259" key="2">
    <source>
        <dbReference type="Pfam" id="PF00561"/>
    </source>
</evidence>
<dbReference type="Pfam" id="PF00561">
    <property type="entry name" value="Abhydrolase_1"/>
    <property type="match status" value="1"/>
</dbReference>
<proteinExistence type="predicted"/>
<organism evidence="4 5">
    <name type="scientific">Nocardia huaxiensis</name>
    <dbReference type="NCBI Taxonomy" id="2755382"/>
    <lineage>
        <taxon>Bacteria</taxon>
        <taxon>Bacillati</taxon>
        <taxon>Actinomycetota</taxon>
        <taxon>Actinomycetes</taxon>
        <taxon>Mycobacteriales</taxon>
        <taxon>Nocardiaceae</taxon>
        <taxon>Nocardia</taxon>
    </lineage>
</organism>
<feature type="region of interest" description="Disordered" evidence="1">
    <location>
        <begin position="326"/>
        <end position="348"/>
    </location>
</feature>
<evidence type="ECO:0000259" key="3">
    <source>
        <dbReference type="Pfam" id="PF07993"/>
    </source>
</evidence>
<keyword evidence="4" id="KW-0378">Hydrolase</keyword>
<dbReference type="PANTHER" id="PTHR48079:SF6">
    <property type="entry name" value="NAD(P)-BINDING DOMAIN-CONTAINING PROTEIN-RELATED"/>
    <property type="match status" value="1"/>
</dbReference>
<dbReference type="SUPFAM" id="SSF53474">
    <property type="entry name" value="alpha/beta-Hydrolases"/>
    <property type="match status" value="1"/>
</dbReference>
<protein>
    <submittedName>
        <fullName evidence="4">Alpha/beta fold hydrolase</fullName>
    </submittedName>
</protein>
<dbReference type="InterPro" id="IPR036291">
    <property type="entry name" value="NAD(P)-bd_dom_sf"/>
</dbReference>
<evidence type="ECO:0000313" key="5">
    <source>
        <dbReference type="Proteomes" id="UP000515512"/>
    </source>
</evidence>
<reference evidence="4 5" key="1">
    <citation type="submission" date="2020-07" db="EMBL/GenBank/DDBJ databases">
        <authorList>
            <person name="Zhuang K."/>
            <person name="Ran Y."/>
        </authorList>
    </citation>
    <scope>NUCLEOTIDE SEQUENCE [LARGE SCALE GENOMIC DNA]</scope>
    <source>
        <strain evidence="4 5">WCH-YHL-001</strain>
    </source>
</reference>
<dbReference type="AlphaFoldDB" id="A0A7D6ZGV4"/>
<dbReference type="GO" id="GO:0016787">
    <property type="term" value="F:hydrolase activity"/>
    <property type="evidence" value="ECO:0007669"/>
    <property type="project" value="UniProtKB-KW"/>
</dbReference>
<dbReference type="GO" id="GO:0005737">
    <property type="term" value="C:cytoplasm"/>
    <property type="evidence" value="ECO:0007669"/>
    <property type="project" value="TreeGrafter"/>
</dbReference>
<keyword evidence="5" id="KW-1185">Reference proteome</keyword>
<dbReference type="Pfam" id="PF07993">
    <property type="entry name" value="NAD_binding_4"/>
    <property type="match status" value="1"/>
</dbReference>
<dbReference type="InterPro" id="IPR000073">
    <property type="entry name" value="AB_hydrolase_1"/>
</dbReference>
<feature type="domain" description="Thioester reductase (TE)" evidence="3">
    <location>
        <begin position="10"/>
        <end position="216"/>
    </location>
</feature>
<sequence length="593" mass="62525">MTTADSIVFGAAGFIGRAVVAELLRDGRTVVAGVRAGSPGRLTSWLAAQDVDQSGLRLTTVDITQPNLGLAEEFDGIRDVYNTAALMQFGLGAEQARSVNLTGALEVARWASGQPQLRRLVHISGYRTTVGGGGGVDYRAGAYEASKTEADSALRTLAKELDVPLTIANPASVIGPGQYFGLSDLIHNLWLGKLPVLPGDRDTFVPIVGIDYVAQFLARVPALPGTADRAYTLLDPATPNLPELVRLVATHLRVPAPRFTIPVGIVRALPRALTNADPESLAFIAGDRYDTTATDVVARELGIEHPPVGDLLRAYADGVVATRNGAASTASTRHSDRKSVPAPGFHDGTWLEGDRETPEYVLLHGLPLNSAGWSEITAALDASVLAADLPGVGRSAPRSGTADLPDPGRSAALGEWTEQLMTPVRSRPILVGHSLGTQAAVEYALRHPDRLARLVLIAPYFLQQRPSWVRRSPLAAVALKWLSSAKLAEQLGVPDGPAVVSAAADLGRPGVAHRTIAALAAVSTSAHRAELADKLARVRVPVHIVVGSADPLVVSTTHPVTTVEGAGHYPQLTHSALLADLLVRERTGEPVSR</sequence>
<dbReference type="KEGG" id="nhu:H0264_33730"/>
<dbReference type="InterPro" id="IPR051783">
    <property type="entry name" value="NAD(P)-dependent_oxidoreduct"/>
</dbReference>
<evidence type="ECO:0000313" key="4">
    <source>
        <dbReference type="EMBL" id="QLY30087.1"/>
    </source>
</evidence>